<feature type="region of interest" description="Disordered" evidence="1">
    <location>
        <begin position="1"/>
        <end position="21"/>
    </location>
</feature>
<evidence type="ECO:0000313" key="2">
    <source>
        <dbReference type="EMBL" id="SIR51165.1"/>
    </source>
</evidence>
<evidence type="ECO:0000256" key="1">
    <source>
        <dbReference type="SAM" id="MobiDB-lite"/>
    </source>
</evidence>
<organism evidence="2 3">
    <name type="scientific">Acidiphilium rubrum</name>
    <dbReference type="NCBI Taxonomy" id="526"/>
    <lineage>
        <taxon>Bacteria</taxon>
        <taxon>Pseudomonadati</taxon>
        <taxon>Pseudomonadota</taxon>
        <taxon>Alphaproteobacteria</taxon>
        <taxon>Acetobacterales</taxon>
        <taxon>Acidocellaceae</taxon>
        <taxon>Acidiphilium</taxon>
    </lineage>
</organism>
<keyword evidence="3" id="KW-1185">Reference proteome</keyword>
<evidence type="ECO:0000313" key="3">
    <source>
        <dbReference type="Proteomes" id="UP000186308"/>
    </source>
</evidence>
<dbReference type="EMBL" id="FTNE01000043">
    <property type="protein sequence ID" value="SIR51165.1"/>
    <property type="molecule type" value="Genomic_DNA"/>
</dbReference>
<sequence>MIDTIDVEAPPATATDYESGPDDDQGAGLYWVAVFLIDLSYGGPEEGGWWYQTGILAIDPWVYETLGAAPAGFCTIAAANVHAQQMRMKLPEVNQARPDISQTNSVGQYDVRVMRAQSMPTHFPRIRPSYE</sequence>
<reference evidence="2 3" key="1">
    <citation type="submission" date="2017-01" db="EMBL/GenBank/DDBJ databases">
        <authorList>
            <person name="Varghese N."/>
            <person name="Submissions S."/>
        </authorList>
    </citation>
    <scope>NUCLEOTIDE SEQUENCE [LARGE SCALE GENOMIC DNA]</scope>
    <source>
        <strain evidence="2 3">ATCC 35905</strain>
    </source>
</reference>
<dbReference type="Proteomes" id="UP000186308">
    <property type="component" value="Unassembled WGS sequence"/>
</dbReference>
<comment type="caution">
    <text evidence="2">The sequence shown here is derived from an EMBL/GenBank/DDBJ whole genome shotgun (WGS) entry which is preliminary data.</text>
</comment>
<accession>A0A8G2CNV8</accession>
<gene>
    <name evidence="2" type="ORF">SAMN05421828_14314</name>
</gene>
<dbReference type="AlphaFoldDB" id="A0A8G2CNV8"/>
<protein>
    <submittedName>
        <fullName evidence="2">Uncharacterized protein</fullName>
    </submittedName>
</protein>
<proteinExistence type="predicted"/>
<name>A0A8G2CNV8_ACIRU</name>
<dbReference type="OrthoDB" id="7574593at2"/>